<dbReference type="PROSITE" id="PS51257">
    <property type="entry name" value="PROKAR_LIPOPROTEIN"/>
    <property type="match status" value="1"/>
</dbReference>
<evidence type="ECO:0000256" key="2">
    <source>
        <dbReference type="SAM" id="SignalP"/>
    </source>
</evidence>
<keyword evidence="4" id="KW-1185">Reference proteome</keyword>
<protein>
    <recommendedName>
        <fullName evidence="5">Lipoprotein</fullName>
    </recommendedName>
</protein>
<dbReference type="RefSeq" id="WP_252623394.1">
    <property type="nucleotide sequence ID" value="NZ_CP099490.1"/>
</dbReference>
<feature type="signal peptide" evidence="2">
    <location>
        <begin position="1"/>
        <end position="27"/>
    </location>
</feature>
<dbReference type="EMBL" id="CP099490">
    <property type="protein sequence ID" value="USQ77779.1"/>
    <property type="molecule type" value="Genomic_DNA"/>
</dbReference>
<organism evidence="3 4">
    <name type="scientific">Ornithinimicrobium cryptoxanthini</name>
    <dbReference type="NCBI Taxonomy" id="2934161"/>
    <lineage>
        <taxon>Bacteria</taxon>
        <taxon>Bacillati</taxon>
        <taxon>Actinomycetota</taxon>
        <taxon>Actinomycetes</taxon>
        <taxon>Micrococcales</taxon>
        <taxon>Ornithinimicrobiaceae</taxon>
        <taxon>Ornithinimicrobium</taxon>
    </lineage>
</organism>
<reference evidence="3" key="1">
    <citation type="submission" date="2022-06" db="EMBL/GenBank/DDBJ databases">
        <title>Ornithinimicrobium JY.X270.</title>
        <authorList>
            <person name="Huang Y."/>
        </authorList>
    </citation>
    <scope>NUCLEOTIDE SEQUENCE</scope>
    <source>
        <strain evidence="3">JY.X270</strain>
    </source>
</reference>
<name>A0ABY4YMF9_9MICO</name>
<evidence type="ECO:0000313" key="4">
    <source>
        <dbReference type="Proteomes" id="UP001056535"/>
    </source>
</evidence>
<gene>
    <name evidence="3" type="ORF">NF557_07755</name>
</gene>
<keyword evidence="2" id="KW-0732">Signal</keyword>
<accession>A0ABY4YMF9</accession>
<evidence type="ECO:0008006" key="5">
    <source>
        <dbReference type="Google" id="ProtNLM"/>
    </source>
</evidence>
<feature type="compositionally biased region" description="Low complexity" evidence="1">
    <location>
        <begin position="31"/>
        <end position="56"/>
    </location>
</feature>
<dbReference type="Proteomes" id="UP001056535">
    <property type="component" value="Chromosome"/>
</dbReference>
<evidence type="ECO:0000313" key="3">
    <source>
        <dbReference type="EMBL" id="USQ77779.1"/>
    </source>
</evidence>
<evidence type="ECO:0000256" key="1">
    <source>
        <dbReference type="SAM" id="MobiDB-lite"/>
    </source>
</evidence>
<feature type="region of interest" description="Disordered" evidence="1">
    <location>
        <begin position="29"/>
        <end position="74"/>
    </location>
</feature>
<proteinExistence type="predicted"/>
<sequence length="206" mass="21708">MILTTSRTTGAYLTFATCLALVACSDAVDEAPTPSTTDTSTASTSDPAVTTSTPSADGSVTTTAPPDQSAEEHDQADIKETLELYTGAMTAAFNGEASIEEIYPYTKGTAREQWTTEVMAAEAQGYTFSGETQLEVLEVSVDGDSATVLACADVSTVEAIDENGDSIIAEDRLDRTLNDFVLVRDDSAAVGWYVVEDTNRSEPCDG</sequence>
<feature type="chain" id="PRO_5046761309" description="Lipoprotein" evidence="2">
    <location>
        <begin position="28"/>
        <end position="206"/>
    </location>
</feature>